<dbReference type="PANTHER" id="PTHR43335:SF4">
    <property type="entry name" value="ABC TRANSPORTER, ATP-BINDING PROTEIN"/>
    <property type="match status" value="1"/>
</dbReference>
<dbReference type="InterPro" id="IPR027417">
    <property type="entry name" value="P-loop_NTPase"/>
</dbReference>
<evidence type="ECO:0000313" key="7">
    <source>
        <dbReference type="Proteomes" id="UP000265882"/>
    </source>
</evidence>
<comment type="similarity">
    <text evidence="1">Belongs to the ABC transporter superfamily.</text>
</comment>
<dbReference type="PROSITE" id="PS00211">
    <property type="entry name" value="ABC_TRANSPORTER_1"/>
    <property type="match status" value="1"/>
</dbReference>
<keyword evidence="4 6" id="KW-0067">ATP-binding</keyword>
<dbReference type="Gene3D" id="3.40.50.300">
    <property type="entry name" value="P-loop containing nucleotide triphosphate hydrolases"/>
    <property type="match status" value="1"/>
</dbReference>
<dbReference type="GO" id="GO:0005524">
    <property type="term" value="F:ATP binding"/>
    <property type="evidence" value="ECO:0007669"/>
    <property type="project" value="UniProtKB-KW"/>
</dbReference>
<evidence type="ECO:0000259" key="5">
    <source>
        <dbReference type="PROSITE" id="PS50893"/>
    </source>
</evidence>
<protein>
    <submittedName>
        <fullName evidence="6">ABC transporter ATP-binding protein</fullName>
    </submittedName>
</protein>
<dbReference type="PANTHER" id="PTHR43335">
    <property type="entry name" value="ABC TRANSPORTER, ATP-BINDING PROTEIN"/>
    <property type="match status" value="1"/>
</dbReference>
<dbReference type="SUPFAM" id="SSF52540">
    <property type="entry name" value="P-loop containing nucleoside triphosphate hydrolases"/>
    <property type="match status" value="1"/>
</dbReference>
<keyword evidence="3" id="KW-0547">Nucleotide-binding</keyword>
<evidence type="ECO:0000313" key="6">
    <source>
        <dbReference type="EMBL" id="RJP14003.1"/>
    </source>
</evidence>
<dbReference type="InterPro" id="IPR003593">
    <property type="entry name" value="AAA+_ATPase"/>
</dbReference>
<sequence length="320" mass="35804">MPPAIEINGLTKTYRTLFGLRQVTAVDDLNLTVEEGEVFGFLGPNGAGKTTTIKILLGIIYPTAGECKLFGERFASNFAFAPESANSRLKANIGYLPEGPYFHEFLSGREVLSFYGKLYGLRGNHLKSRIDETLDIVGMQYAADRLVQHYSKGMRQRIGLAQALLSDPKLMILDEPTVGLDPIARREIRDLMIKLRNLGKTLFVCSHELSEVEMICNKIAIINRGKMVTHGKLLDLMLQDRAVEIDVTNLQEAVWKKLETEGCFVGKAETGLTMVRLPENRSLYQILDILKADATEIVAIRPKKESLEDLFIRSVKEEVA</sequence>
<evidence type="ECO:0000256" key="3">
    <source>
        <dbReference type="ARBA" id="ARBA00022741"/>
    </source>
</evidence>
<accession>A0A3A4MUM9</accession>
<evidence type="ECO:0000256" key="2">
    <source>
        <dbReference type="ARBA" id="ARBA00022448"/>
    </source>
</evidence>
<dbReference type="PROSITE" id="PS50893">
    <property type="entry name" value="ABC_TRANSPORTER_2"/>
    <property type="match status" value="1"/>
</dbReference>
<dbReference type="InterPro" id="IPR017871">
    <property type="entry name" value="ABC_transporter-like_CS"/>
</dbReference>
<reference evidence="6 7" key="1">
    <citation type="journal article" date="2017" name="ISME J.">
        <title>Energy and carbon metabolisms in a deep terrestrial subsurface fluid microbial community.</title>
        <authorList>
            <person name="Momper L."/>
            <person name="Jungbluth S.P."/>
            <person name="Lee M.D."/>
            <person name="Amend J.P."/>
        </authorList>
    </citation>
    <scope>NUCLEOTIDE SEQUENCE [LARGE SCALE GENOMIC DNA]</scope>
    <source>
        <strain evidence="6">SURF_5</strain>
    </source>
</reference>
<evidence type="ECO:0000256" key="4">
    <source>
        <dbReference type="ARBA" id="ARBA00022840"/>
    </source>
</evidence>
<dbReference type="AlphaFoldDB" id="A0A3A4MUM9"/>
<dbReference type="InterPro" id="IPR003439">
    <property type="entry name" value="ABC_transporter-like_ATP-bd"/>
</dbReference>
<feature type="domain" description="ABC transporter" evidence="5">
    <location>
        <begin position="5"/>
        <end position="249"/>
    </location>
</feature>
<dbReference type="Pfam" id="PF00005">
    <property type="entry name" value="ABC_tran"/>
    <property type="match status" value="1"/>
</dbReference>
<name>A0A3A4MUM9_ABYX5</name>
<dbReference type="SMART" id="SM00382">
    <property type="entry name" value="AAA"/>
    <property type="match status" value="1"/>
</dbReference>
<keyword evidence="2" id="KW-0813">Transport</keyword>
<comment type="caution">
    <text evidence="6">The sequence shown here is derived from an EMBL/GenBank/DDBJ whole genome shotgun (WGS) entry which is preliminary data.</text>
</comment>
<dbReference type="GO" id="GO:0016887">
    <property type="term" value="F:ATP hydrolysis activity"/>
    <property type="evidence" value="ECO:0007669"/>
    <property type="project" value="InterPro"/>
</dbReference>
<proteinExistence type="inferred from homology"/>
<dbReference type="Proteomes" id="UP000265882">
    <property type="component" value="Unassembled WGS sequence"/>
</dbReference>
<organism evidence="6 7">
    <name type="scientific">Abyssobacteria bacterium (strain SURF_5)</name>
    <dbReference type="NCBI Taxonomy" id="2093360"/>
    <lineage>
        <taxon>Bacteria</taxon>
        <taxon>Pseudomonadati</taxon>
        <taxon>Candidatus Hydrogenedentota</taxon>
        <taxon>Candidatus Abyssobacteria</taxon>
    </lineage>
</organism>
<gene>
    <name evidence="6" type="ORF">C4520_21875</name>
</gene>
<dbReference type="EMBL" id="QZKU01000145">
    <property type="protein sequence ID" value="RJP14003.1"/>
    <property type="molecule type" value="Genomic_DNA"/>
</dbReference>
<evidence type="ECO:0000256" key="1">
    <source>
        <dbReference type="ARBA" id="ARBA00005417"/>
    </source>
</evidence>